<dbReference type="PANTHER" id="PTHR42646:SF2">
    <property type="entry name" value="5'-3' EXONUCLEASE FAMILY PROTEIN"/>
    <property type="match status" value="1"/>
</dbReference>
<dbReference type="RefSeq" id="YP_010059542.1">
    <property type="nucleotide sequence ID" value="NC_054726.1"/>
</dbReference>
<dbReference type="GO" id="GO:0003677">
    <property type="term" value="F:DNA binding"/>
    <property type="evidence" value="ECO:0007669"/>
    <property type="project" value="UniProtKB-KW"/>
</dbReference>
<dbReference type="GeneID" id="64766775"/>
<evidence type="ECO:0000313" key="6">
    <source>
        <dbReference type="Proteomes" id="UP000423065"/>
    </source>
</evidence>
<name>A0A649VSK9_9CAUD</name>
<dbReference type="Pfam" id="PF01367">
    <property type="entry name" value="5_3_exonuc"/>
    <property type="match status" value="1"/>
</dbReference>
<dbReference type="Gene3D" id="3.40.50.1010">
    <property type="entry name" value="5'-nuclease"/>
    <property type="match status" value="1"/>
</dbReference>
<proteinExistence type="predicted"/>
<dbReference type="EMBL" id="MN586040">
    <property type="protein sequence ID" value="QGJ94929.1"/>
    <property type="molecule type" value="Genomic_DNA"/>
</dbReference>
<keyword evidence="3" id="KW-0238">DNA-binding</keyword>
<dbReference type="SUPFAM" id="SSF88723">
    <property type="entry name" value="PIN domain-like"/>
    <property type="match status" value="1"/>
</dbReference>
<dbReference type="InterPro" id="IPR029060">
    <property type="entry name" value="PIN-like_dom_sf"/>
</dbReference>
<dbReference type="Gene3D" id="1.10.150.20">
    <property type="entry name" value="5' to 3' exonuclease, C-terminal subdomain"/>
    <property type="match status" value="1"/>
</dbReference>
<reference evidence="5 6" key="1">
    <citation type="submission" date="2019-10" db="EMBL/GenBank/DDBJ databases">
        <authorList>
            <person name="Garlena R.A."/>
            <person name="Russell D.A."/>
            <person name="Pope W.H."/>
            <person name="Jacobs-Sera D."/>
            <person name="Hatfull G.F."/>
        </authorList>
    </citation>
    <scope>NUCLEOTIDE SEQUENCE [LARGE SCALE GENOMIC DNA]</scope>
</reference>
<dbReference type="GO" id="GO:0008409">
    <property type="term" value="F:5'-3' exonuclease activity"/>
    <property type="evidence" value="ECO:0007669"/>
    <property type="project" value="InterPro"/>
</dbReference>
<dbReference type="InterPro" id="IPR036279">
    <property type="entry name" value="5-3_exonuclease_C_sf"/>
</dbReference>
<organism evidence="5 6">
    <name type="scientific">Gordonia phage Stormageddon</name>
    <dbReference type="NCBI Taxonomy" id="2656541"/>
    <lineage>
        <taxon>Viruses</taxon>
        <taxon>Duplodnaviria</taxon>
        <taxon>Heunggongvirae</taxon>
        <taxon>Uroviricota</taxon>
        <taxon>Caudoviricetes</taxon>
        <taxon>Stormageddonvirus</taxon>
        <taxon>Stormageddonvirus Stormageddon</taxon>
    </lineage>
</organism>
<keyword evidence="6" id="KW-1185">Reference proteome</keyword>
<evidence type="ECO:0000256" key="3">
    <source>
        <dbReference type="ARBA" id="ARBA00023125"/>
    </source>
</evidence>
<dbReference type="InterPro" id="IPR020046">
    <property type="entry name" value="5-3_exonucl_a-hlix_arch_N"/>
</dbReference>
<dbReference type="InterPro" id="IPR038969">
    <property type="entry name" value="FEN"/>
</dbReference>
<keyword evidence="2" id="KW-0378">Hydrolase</keyword>
<dbReference type="InterPro" id="IPR008918">
    <property type="entry name" value="HhH2"/>
</dbReference>
<feature type="domain" description="5'-3' exonuclease" evidence="4">
    <location>
        <begin position="5"/>
        <end position="285"/>
    </location>
</feature>
<sequence length="314" mass="34330">MENTERLALFDGNNLLHRAYHAMAQAQLSDARGRPTGALYGATKALLGYLRELSPTHMVWFFDHGKSDMRLALREDYKGHRKYSSVVPKADPQTELPPQIDAFRELLTLLGIPNVSQRGVEADDLIARAVKVLPWPDQVAETVIVSSDHDLLQLVSGNPVVKVYRPGEKPERTGGSVGLGGLRTPPMGVMYGVPDVISKYNLPPTKLAEMWALTGDAGDNISGIHGVGPKTAAKWMNKHGSLPSVLAYESKCDGMEYHCWVNYQMIQLDGSIGEIDLDLEDCRVLPTLAAGQLSELATKFCATYGMESLIKEGA</sequence>
<dbReference type="InterPro" id="IPR020045">
    <property type="entry name" value="DNA_polI_H3TH"/>
</dbReference>
<dbReference type="GO" id="GO:0017108">
    <property type="term" value="F:5'-flap endonuclease activity"/>
    <property type="evidence" value="ECO:0007669"/>
    <property type="project" value="InterPro"/>
</dbReference>
<dbReference type="CDD" id="cd09859">
    <property type="entry name" value="PIN_53EXO"/>
    <property type="match status" value="1"/>
</dbReference>
<gene>
    <name evidence="5" type="primary">66</name>
    <name evidence="5" type="ORF">SEA_STORMAGEDDON_66</name>
</gene>
<dbReference type="SMART" id="SM00279">
    <property type="entry name" value="HhH2"/>
    <property type="match status" value="1"/>
</dbReference>
<dbReference type="PANTHER" id="PTHR42646">
    <property type="entry name" value="FLAP ENDONUCLEASE XNI"/>
    <property type="match status" value="1"/>
</dbReference>
<evidence type="ECO:0000259" key="4">
    <source>
        <dbReference type="SMART" id="SM00475"/>
    </source>
</evidence>
<dbReference type="SMART" id="SM00475">
    <property type="entry name" value="53EXOc"/>
    <property type="match status" value="1"/>
</dbReference>
<dbReference type="Proteomes" id="UP000423065">
    <property type="component" value="Segment"/>
</dbReference>
<evidence type="ECO:0000256" key="1">
    <source>
        <dbReference type="ARBA" id="ARBA00022722"/>
    </source>
</evidence>
<evidence type="ECO:0000256" key="2">
    <source>
        <dbReference type="ARBA" id="ARBA00022801"/>
    </source>
</evidence>
<evidence type="ECO:0000313" key="5">
    <source>
        <dbReference type="EMBL" id="QGJ94929.1"/>
    </source>
</evidence>
<accession>A0A649VSK9</accession>
<dbReference type="Pfam" id="PF02739">
    <property type="entry name" value="5_3_exonuc_N"/>
    <property type="match status" value="1"/>
</dbReference>
<keyword evidence="5" id="KW-0269">Exonuclease</keyword>
<keyword evidence="1" id="KW-0540">Nuclease</keyword>
<dbReference type="InterPro" id="IPR002421">
    <property type="entry name" value="5-3_exonuclease"/>
</dbReference>
<dbReference type="SUPFAM" id="SSF47807">
    <property type="entry name" value="5' to 3' exonuclease, C-terminal subdomain"/>
    <property type="match status" value="1"/>
</dbReference>
<dbReference type="KEGG" id="vg:64766775"/>
<protein>
    <submittedName>
        <fullName evidence="5">Exonuclease</fullName>
    </submittedName>
</protein>
<dbReference type="GO" id="GO:0033567">
    <property type="term" value="P:DNA replication, Okazaki fragment processing"/>
    <property type="evidence" value="ECO:0007669"/>
    <property type="project" value="InterPro"/>
</dbReference>
<dbReference type="CDD" id="cd09898">
    <property type="entry name" value="H3TH_53EXO"/>
    <property type="match status" value="1"/>
</dbReference>